<evidence type="ECO:0000256" key="8">
    <source>
        <dbReference type="PROSITE-ProRule" id="PRU01360"/>
    </source>
</evidence>
<protein>
    <submittedName>
        <fullName evidence="14">Iron complex outermembrane receptor protein</fullName>
    </submittedName>
    <submittedName>
        <fullName evidence="13">TonB-dependent receptor</fullName>
    </submittedName>
</protein>
<evidence type="ECO:0000256" key="5">
    <source>
        <dbReference type="ARBA" id="ARBA00023077"/>
    </source>
</evidence>
<dbReference type="RefSeq" id="WP_121038983.1">
    <property type="nucleotide sequence ID" value="NZ_RCDC01000004.1"/>
</dbReference>
<evidence type="ECO:0000256" key="1">
    <source>
        <dbReference type="ARBA" id="ARBA00004571"/>
    </source>
</evidence>
<dbReference type="InterPro" id="IPR039426">
    <property type="entry name" value="TonB-dep_rcpt-like"/>
</dbReference>
<gene>
    <name evidence="14" type="ORF">BCL79_1353</name>
    <name evidence="13" type="ORF">F9K92_06560</name>
</gene>
<dbReference type="Gene3D" id="2.170.130.10">
    <property type="entry name" value="TonB-dependent receptor, plug domain"/>
    <property type="match status" value="1"/>
</dbReference>
<dbReference type="Pfam" id="PF00593">
    <property type="entry name" value="TonB_dep_Rec_b-barrel"/>
    <property type="match status" value="1"/>
</dbReference>
<organism evidence="14 15">
    <name type="scientific">Stenotrophomonas rhizophila</name>
    <dbReference type="NCBI Taxonomy" id="216778"/>
    <lineage>
        <taxon>Bacteria</taxon>
        <taxon>Pseudomonadati</taxon>
        <taxon>Pseudomonadota</taxon>
        <taxon>Gammaproteobacteria</taxon>
        <taxon>Lysobacterales</taxon>
        <taxon>Lysobacteraceae</taxon>
        <taxon>Stenotrophomonas</taxon>
    </lineage>
</organism>
<reference evidence="14 15" key="1">
    <citation type="submission" date="2018-10" db="EMBL/GenBank/DDBJ databases">
        <title>Comparative analysis of microorganisms from saline springs in Andes Mountain Range, Colombia.</title>
        <authorList>
            <person name="Rubin E."/>
        </authorList>
    </citation>
    <scope>NUCLEOTIDE SEQUENCE [LARGE SCALE GENOMIC DNA]</scope>
    <source>
        <strain evidence="14 15">USBA GBX 843</strain>
    </source>
</reference>
<dbReference type="EMBL" id="WELC01000006">
    <property type="protein sequence ID" value="KAB7631438.1"/>
    <property type="molecule type" value="Genomic_DNA"/>
</dbReference>
<evidence type="ECO:0000256" key="3">
    <source>
        <dbReference type="ARBA" id="ARBA00022452"/>
    </source>
</evidence>
<evidence type="ECO:0000256" key="6">
    <source>
        <dbReference type="ARBA" id="ARBA00023136"/>
    </source>
</evidence>
<dbReference type="CDD" id="cd01347">
    <property type="entry name" value="ligand_gated_channel"/>
    <property type="match status" value="1"/>
</dbReference>
<keyword evidence="5 9" id="KW-0798">TonB box</keyword>
<dbReference type="Proteomes" id="UP000449004">
    <property type="component" value="Unassembled WGS sequence"/>
</dbReference>
<proteinExistence type="inferred from homology"/>
<keyword evidence="7 8" id="KW-0998">Cell outer membrane</keyword>
<evidence type="ECO:0000256" key="7">
    <source>
        <dbReference type="ARBA" id="ARBA00023237"/>
    </source>
</evidence>
<sequence>MNRNSNKLRDAVVLALIASAAGTGSAVAQETTGTTNLDRISVTGSRIRQVDVETAQPVLTITRADIQNQGFSSVADILQNISAAGSPSFSRASPLTSNQEAGGSYIDLRNLGPQRTLVLVNGKRLGISPDGFQDVSTIPTVIVERIDVLKDGASSIYGSDAMAGVINIITRKNFDGAEANFYTGQYSQGDGKKETADFMVGFSGDRGSVTVGAEYHKEEGVWAKDRPFSLDTYPGVGDGGAYSVVGQWGNWRRGTTGAWQAPNRGGTALGASQFHDQNADDRSRSTEQMHLLTPLERRSLYVNTNYDITDNVRFTSDLSYTKRESNRQIAGYPLQSQAAGVNTPMSALSAFNPTGGASAVNWRRRGWEVPRTTDTDMTTWRFTASLEGAFEIGDRYFNWDAGYLYNENNVNITNNGNFYIPAVRNAVGPSRVNAQGQLECYTPATGTSPAAAIPGCVPWNPFAGFGTGAVANSLADPNVQKYLYREEHATGKTTTNNYFANLSGTIVPLPAGDLGFAVGYEYRKEDGNFRPDAIAQSGDSTNLASGPTQGSYAVDEFYLELNIPILADLAFAKELTLDVATRYSDFNTFGDTVNNKFGLKWRPIDDLLVRATYAEGFRAPTIGDLYGGGSQTFVTSFVDPCDSVYGSVGGSPQCLAAVGPGYRQLQQGFIPTVGSAAQSPVPFVSGSNPLLTPESSESKTVGFVYSPSYVSGLSVGVDWWNIRIDNTIVSDSANTILRDCYVNQVTSRCALFQRDPSLGNIVGTLVYGNRNAGYTETEGFDIDVNYALDTDYGRVSAKWATTYVSKYETKTTNEADTVPNQANGYGSTFRIRSNFNLGWSLNDWSVNWGLRYFSGTKEPCYFDDRCNLPDFSAPETQGNIDPQNRTGAVTFHDLQVSYAAPWNASISVGANNVFNKVGPAMYAQPNSSFSYYGGFDIGRFVYLKYNQKF</sequence>
<comment type="subcellular location">
    <subcellularLocation>
        <location evidence="1 8">Cell outer membrane</location>
        <topology evidence="1 8">Multi-pass membrane protein</topology>
    </subcellularLocation>
</comment>
<evidence type="ECO:0000256" key="9">
    <source>
        <dbReference type="RuleBase" id="RU003357"/>
    </source>
</evidence>
<reference evidence="13 16" key="2">
    <citation type="submission" date="2019-10" db="EMBL/GenBank/DDBJ databases">
        <title>Halotolerant bacteria associated to Saharan-endemic halophytes Stipa tenacissima L. and Atriplex halimus L mitigate salt stress and promote growth of tomato plants.</title>
        <authorList>
            <person name="Dif G."/>
        </authorList>
    </citation>
    <scope>NUCLEOTIDE SEQUENCE [LARGE SCALE GENOMIC DNA]</scope>
    <source>
        <strain evidence="13 16">IS26</strain>
    </source>
</reference>
<dbReference type="SUPFAM" id="SSF56935">
    <property type="entry name" value="Porins"/>
    <property type="match status" value="1"/>
</dbReference>
<dbReference type="AlphaFoldDB" id="A0A498CI59"/>
<accession>A0A498CI59</accession>
<keyword evidence="4 8" id="KW-0812">Transmembrane</keyword>
<dbReference type="InterPro" id="IPR036942">
    <property type="entry name" value="Beta-barrel_TonB_sf"/>
</dbReference>
<dbReference type="InterPro" id="IPR012910">
    <property type="entry name" value="Plug_dom"/>
</dbReference>
<dbReference type="Proteomes" id="UP000274786">
    <property type="component" value="Unassembled WGS sequence"/>
</dbReference>
<dbReference type="Gene3D" id="2.40.170.20">
    <property type="entry name" value="TonB-dependent receptor, beta-barrel domain"/>
    <property type="match status" value="1"/>
</dbReference>
<name>A0A498CI59_9GAMM</name>
<comment type="caution">
    <text evidence="14">The sequence shown here is derived from an EMBL/GenBank/DDBJ whole genome shotgun (WGS) entry which is preliminary data.</text>
</comment>
<dbReference type="PROSITE" id="PS52016">
    <property type="entry name" value="TONB_DEPENDENT_REC_3"/>
    <property type="match status" value="1"/>
</dbReference>
<dbReference type="EMBL" id="RCDC01000004">
    <property type="protein sequence ID" value="RLK56951.1"/>
    <property type="molecule type" value="Genomic_DNA"/>
</dbReference>
<evidence type="ECO:0000256" key="10">
    <source>
        <dbReference type="SAM" id="SignalP"/>
    </source>
</evidence>
<keyword evidence="14" id="KW-0675">Receptor</keyword>
<evidence type="ECO:0000313" key="13">
    <source>
        <dbReference type="EMBL" id="KAB7631438.1"/>
    </source>
</evidence>
<evidence type="ECO:0000313" key="16">
    <source>
        <dbReference type="Proteomes" id="UP000449004"/>
    </source>
</evidence>
<evidence type="ECO:0000313" key="14">
    <source>
        <dbReference type="EMBL" id="RLK56951.1"/>
    </source>
</evidence>
<feature type="domain" description="TonB-dependent receptor plug" evidence="12">
    <location>
        <begin position="53"/>
        <end position="165"/>
    </location>
</feature>
<dbReference type="PANTHER" id="PTHR47234:SF2">
    <property type="entry name" value="TONB-DEPENDENT RECEPTOR"/>
    <property type="match status" value="1"/>
</dbReference>
<dbReference type="InterPro" id="IPR037066">
    <property type="entry name" value="Plug_dom_sf"/>
</dbReference>
<feature type="signal peptide" evidence="10">
    <location>
        <begin position="1"/>
        <end position="28"/>
    </location>
</feature>
<evidence type="ECO:0000313" key="15">
    <source>
        <dbReference type="Proteomes" id="UP000274786"/>
    </source>
</evidence>
<keyword evidence="3 8" id="KW-1134">Transmembrane beta strand</keyword>
<dbReference type="PANTHER" id="PTHR47234">
    <property type="match status" value="1"/>
</dbReference>
<dbReference type="OrthoDB" id="6276154at2"/>
<comment type="similarity">
    <text evidence="8 9">Belongs to the TonB-dependent receptor family.</text>
</comment>
<keyword evidence="2 8" id="KW-0813">Transport</keyword>
<evidence type="ECO:0000256" key="4">
    <source>
        <dbReference type="ARBA" id="ARBA00022692"/>
    </source>
</evidence>
<dbReference type="GO" id="GO:0009279">
    <property type="term" value="C:cell outer membrane"/>
    <property type="evidence" value="ECO:0007669"/>
    <property type="project" value="UniProtKB-SubCell"/>
</dbReference>
<dbReference type="InterPro" id="IPR000531">
    <property type="entry name" value="Beta-barrel_TonB"/>
</dbReference>
<keyword evidence="6 8" id="KW-0472">Membrane</keyword>
<keyword evidence="10" id="KW-0732">Signal</keyword>
<feature type="chain" id="PRO_5036117544" evidence="10">
    <location>
        <begin position="29"/>
        <end position="949"/>
    </location>
</feature>
<feature type="domain" description="TonB-dependent receptor-like beta-barrel" evidence="11">
    <location>
        <begin position="355"/>
        <end position="913"/>
    </location>
</feature>
<evidence type="ECO:0000259" key="12">
    <source>
        <dbReference type="Pfam" id="PF07715"/>
    </source>
</evidence>
<evidence type="ECO:0000259" key="11">
    <source>
        <dbReference type="Pfam" id="PF00593"/>
    </source>
</evidence>
<dbReference type="Pfam" id="PF07715">
    <property type="entry name" value="Plug"/>
    <property type="match status" value="1"/>
</dbReference>
<evidence type="ECO:0000256" key="2">
    <source>
        <dbReference type="ARBA" id="ARBA00022448"/>
    </source>
</evidence>